<gene>
    <name evidence="2" type="ORF">D4A92_19660</name>
</gene>
<proteinExistence type="predicted"/>
<dbReference type="Proteomes" id="UP000596351">
    <property type="component" value="Chromosome"/>
</dbReference>
<protein>
    <submittedName>
        <fullName evidence="2">Uncharacterized protein</fullName>
    </submittedName>
</protein>
<accession>A0ABX7EYW4</accession>
<evidence type="ECO:0000313" key="2">
    <source>
        <dbReference type="EMBL" id="QRF53504.1"/>
    </source>
</evidence>
<feature type="region of interest" description="Disordered" evidence="1">
    <location>
        <begin position="1"/>
        <end position="23"/>
    </location>
</feature>
<name>A0ABX7EYW4_9HYPH</name>
<dbReference type="RefSeq" id="WP_203016731.1">
    <property type="nucleotide sequence ID" value="NZ_CP032405.1"/>
</dbReference>
<feature type="compositionally biased region" description="Polar residues" evidence="1">
    <location>
        <begin position="1"/>
        <end position="19"/>
    </location>
</feature>
<sequence>MTSNRPHTALVSTPQSKNNPADVKVEEIPLPPPEMWEELDNSGKAKGKVEAETPVVKAVALALAPADRPIAALKFLKDMSQSVALDFPFEHPALGVVETVAVNRLTVGQMGDILDRRDPKSPDMFDIYAIMTGLEADVLRGLEAKDGERVTGVCFDFLPPLLRPVPRD</sequence>
<evidence type="ECO:0000313" key="3">
    <source>
        <dbReference type="Proteomes" id="UP000596351"/>
    </source>
</evidence>
<dbReference type="EMBL" id="CP032405">
    <property type="protein sequence ID" value="QRF53504.1"/>
    <property type="molecule type" value="Genomic_DNA"/>
</dbReference>
<keyword evidence="3" id="KW-1185">Reference proteome</keyword>
<reference evidence="2 3" key="1">
    <citation type="submission" date="2018-09" db="EMBL/GenBank/DDBJ databases">
        <title>Rhizobium sp. MAE2-X.</title>
        <authorList>
            <person name="Lee Y."/>
            <person name="Jeon C.O."/>
        </authorList>
    </citation>
    <scope>NUCLEOTIDE SEQUENCE [LARGE SCALE GENOMIC DNA]</scope>
    <source>
        <strain evidence="2 3">MAE2-X</strain>
    </source>
</reference>
<organism evidence="2 3">
    <name type="scientific">Rhizobium rosettiformans</name>
    <dbReference type="NCBI Taxonomy" id="1368430"/>
    <lineage>
        <taxon>Bacteria</taxon>
        <taxon>Pseudomonadati</taxon>
        <taxon>Pseudomonadota</taxon>
        <taxon>Alphaproteobacteria</taxon>
        <taxon>Hyphomicrobiales</taxon>
        <taxon>Rhizobiaceae</taxon>
        <taxon>Rhizobium/Agrobacterium group</taxon>
        <taxon>Rhizobium</taxon>
    </lineage>
</organism>
<evidence type="ECO:0000256" key="1">
    <source>
        <dbReference type="SAM" id="MobiDB-lite"/>
    </source>
</evidence>